<evidence type="ECO:0000313" key="1">
    <source>
        <dbReference type="EMBL" id="QJA95938.1"/>
    </source>
</evidence>
<reference evidence="1" key="1">
    <citation type="submission" date="2020-03" db="EMBL/GenBank/DDBJ databases">
        <title>The deep terrestrial virosphere.</title>
        <authorList>
            <person name="Holmfeldt K."/>
            <person name="Nilsson E."/>
            <person name="Simone D."/>
            <person name="Lopez-Fernandez M."/>
            <person name="Wu X."/>
            <person name="de Brujin I."/>
            <person name="Lundin D."/>
            <person name="Andersson A."/>
            <person name="Bertilsson S."/>
            <person name="Dopson M."/>
        </authorList>
    </citation>
    <scope>NUCLEOTIDE SEQUENCE</scope>
    <source>
        <strain evidence="1">MM415B05045</strain>
    </source>
</reference>
<organism evidence="1">
    <name type="scientific">viral metagenome</name>
    <dbReference type="NCBI Taxonomy" id="1070528"/>
    <lineage>
        <taxon>unclassified sequences</taxon>
        <taxon>metagenomes</taxon>
        <taxon>organismal metagenomes</taxon>
    </lineage>
</organism>
<protein>
    <submittedName>
        <fullName evidence="1">Uncharacterized protein</fullName>
    </submittedName>
</protein>
<dbReference type="AlphaFoldDB" id="A0A6M3LTB0"/>
<gene>
    <name evidence="1" type="ORF">MM415B05045_0006</name>
</gene>
<accession>A0A6M3LTB0</accession>
<dbReference type="EMBL" id="MT143357">
    <property type="protein sequence ID" value="QJA95938.1"/>
    <property type="molecule type" value="Genomic_DNA"/>
</dbReference>
<name>A0A6M3LTB0_9ZZZZ</name>
<proteinExistence type="predicted"/>
<sequence>MKFINHTNMGLHDQSELFNKLRCSKILLESQEEIKRIGDMLLLQIRVDIPVKFIRSKKKYLEMKWNDSSSSWDVCFGRCFRNSRAVPKHINPKGYVEKDAEIHISREGSNLVVLSHEIAHLKHWNHGEEFKELHLKLMEYLENNIDNIKRVGGM</sequence>